<organism evidence="7 8">
    <name type="scientific">Savagea serpentis</name>
    <dbReference type="NCBI Taxonomy" id="2785297"/>
    <lineage>
        <taxon>Bacteria</taxon>
        <taxon>Bacillati</taxon>
        <taxon>Bacillota</taxon>
        <taxon>Bacilli</taxon>
        <taxon>Bacillales</taxon>
        <taxon>Caryophanaceae</taxon>
        <taxon>Savagea</taxon>
    </lineage>
</organism>
<feature type="transmembrane region" description="Helical" evidence="5">
    <location>
        <begin position="24"/>
        <end position="47"/>
    </location>
</feature>
<evidence type="ECO:0000256" key="4">
    <source>
        <dbReference type="ARBA" id="ARBA00023136"/>
    </source>
</evidence>
<comment type="subcellular location">
    <subcellularLocation>
        <location evidence="1">Membrane</location>
        <topology evidence="1">Multi-pass membrane protein</topology>
    </subcellularLocation>
</comment>
<feature type="transmembrane region" description="Helical" evidence="5">
    <location>
        <begin position="143"/>
        <end position="164"/>
    </location>
</feature>
<evidence type="ECO:0000313" key="8">
    <source>
        <dbReference type="Proteomes" id="UP000622653"/>
    </source>
</evidence>
<sequence>MLSNALRTIWFQPRATIRRLLDETTLSTTLILIMLGSVIGAFFNFAMPDEDMQNFIASGWIWFVILIVTPIFSLVGAAISAGLYMLFARMMKGTGSYRDTLRTIGFAALPSIIPGAILAIVISIVMGSQLFQNPEFNTPTQDLVLGFSSLIMVISYIWSFVVLVQGMRVVHNLSGWRAFFTVVLPSIIVTVIIVFFILLLLIPLFFIMAS</sequence>
<evidence type="ECO:0000256" key="5">
    <source>
        <dbReference type="SAM" id="Phobius"/>
    </source>
</evidence>
<proteinExistence type="predicted"/>
<feature type="transmembrane region" description="Helical" evidence="5">
    <location>
        <begin position="59"/>
        <end position="87"/>
    </location>
</feature>
<keyword evidence="4 5" id="KW-0472">Membrane</keyword>
<feature type="transmembrane region" description="Helical" evidence="5">
    <location>
        <begin position="176"/>
        <end position="209"/>
    </location>
</feature>
<gene>
    <name evidence="7" type="ORF">IRY55_04370</name>
</gene>
<keyword evidence="8" id="KW-1185">Reference proteome</keyword>
<evidence type="ECO:0000256" key="2">
    <source>
        <dbReference type="ARBA" id="ARBA00022692"/>
    </source>
</evidence>
<dbReference type="RefSeq" id="WP_194562022.1">
    <property type="nucleotide sequence ID" value="NZ_JADKPV010000001.1"/>
</dbReference>
<dbReference type="EMBL" id="JADKPV010000001">
    <property type="protein sequence ID" value="MBF4500591.1"/>
    <property type="molecule type" value="Genomic_DNA"/>
</dbReference>
<comment type="caution">
    <text evidence="7">The sequence shown here is derived from an EMBL/GenBank/DDBJ whole genome shotgun (WGS) entry which is preliminary data.</text>
</comment>
<dbReference type="InterPro" id="IPR006977">
    <property type="entry name" value="Yip1_dom"/>
</dbReference>
<dbReference type="Pfam" id="PF04893">
    <property type="entry name" value="Yip1"/>
    <property type="match status" value="1"/>
</dbReference>
<dbReference type="Proteomes" id="UP000622653">
    <property type="component" value="Unassembled WGS sequence"/>
</dbReference>
<reference evidence="7" key="1">
    <citation type="submission" date="2020-11" db="EMBL/GenBank/DDBJ databases">
        <title>Multidrug resistant novel bacterium Savagea serpentis sp. nov., isolated from the scats of a vine snake (Ahaetulla nasuta).</title>
        <authorList>
            <person name="Venkata Ramana V."/>
            <person name="Vikas Patil S."/>
            <person name="Yogita Lugani V."/>
        </authorList>
    </citation>
    <scope>NUCLEOTIDE SEQUENCE</scope>
    <source>
        <strain evidence="7">SN6</strain>
    </source>
</reference>
<keyword evidence="3 5" id="KW-1133">Transmembrane helix</keyword>
<dbReference type="GO" id="GO:0016020">
    <property type="term" value="C:membrane"/>
    <property type="evidence" value="ECO:0007669"/>
    <property type="project" value="UniProtKB-SubCell"/>
</dbReference>
<name>A0A8J7KDY0_9BACL</name>
<dbReference type="AlphaFoldDB" id="A0A8J7KDY0"/>
<evidence type="ECO:0000313" key="7">
    <source>
        <dbReference type="EMBL" id="MBF4500591.1"/>
    </source>
</evidence>
<evidence type="ECO:0000256" key="1">
    <source>
        <dbReference type="ARBA" id="ARBA00004141"/>
    </source>
</evidence>
<protein>
    <submittedName>
        <fullName evidence="7">YIP1 family protein</fullName>
    </submittedName>
</protein>
<keyword evidence="2 5" id="KW-0812">Transmembrane</keyword>
<feature type="transmembrane region" description="Helical" evidence="5">
    <location>
        <begin position="108"/>
        <end position="131"/>
    </location>
</feature>
<evidence type="ECO:0000259" key="6">
    <source>
        <dbReference type="Pfam" id="PF04893"/>
    </source>
</evidence>
<evidence type="ECO:0000256" key="3">
    <source>
        <dbReference type="ARBA" id="ARBA00022989"/>
    </source>
</evidence>
<accession>A0A8J7KDY0</accession>
<feature type="domain" description="Yip1" evidence="6">
    <location>
        <begin position="9"/>
        <end position="195"/>
    </location>
</feature>